<gene>
    <name evidence="1" type="ORF">AVO45_06075</name>
</gene>
<accession>A0A0X3TY89</accession>
<sequence>MDAIKAAEYARALYSAHGDKAEAEAAQKMRACEAAGNMSEAKDWEAVRQAIRQIRGPNQG</sequence>
<evidence type="ECO:0000313" key="1">
    <source>
        <dbReference type="EMBL" id="KUJ80609.1"/>
    </source>
</evidence>
<protein>
    <submittedName>
        <fullName evidence="1">Uncharacterized protein</fullName>
    </submittedName>
</protein>
<keyword evidence="2" id="KW-1185">Reference proteome</keyword>
<reference evidence="1 2" key="1">
    <citation type="submission" date="2015-12" db="EMBL/GenBank/DDBJ databases">
        <authorList>
            <person name="Shamseldin A."/>
            <person name="Moawad H."/>
            <person name="Abd El-Rahim W.M."/>
            <person name="Sadowsky M.J."/>
        </authorList>
    </citation>
    <scope>NUCLEOTIDE SEQUENCE [LARGE SCALE GENOMIC DNA]</scope>
    <source>
        <strain evidence="1 2">ZGT118</strain>
    </source>
</reference>
<comment type="caution">
    <text evidence="1">The sequence shown here is derived from an EMBL/GenBank/DDBJ whole genome shotgun (WGS) entry which is preliminary data.</text>
</comment>
<dbReference type="Proteomes" id="UP000053791">
    <property type="component" value="Unassembled WGS sequence"/>
</dbReference>
<dbReference type="OrthoDB" id="7933758at2"/>
<dbReference type="EMBL" id="LQBQ01000012">
    <property type="protein sequence ID" value="KUJ80609.1"/>
    <property type="molecule type" value="Genomic_DNA"/>
</dbReference>
<dbReference type="RefSeq" id="WP_068346048.1">
    <property type="nucleotide sequence ID" value="NZ_LQBQ01000012.1"/>
</dbReference>
<proteinExistence type="predicted"/>
<evidence type="ECO:0000313" key="2">
    <source>
        <dbReference type="Proteomes" id="UP000053791"/>
    </source>
</evidence>
<dbReference type="AlphaFoldDB" id="A0A0X3TY89"/>
<organism evidence="1 2">
    <name type="scientific">Ruegeria marisrubri</name>
    <dbReference type="NCBI Taxonomy" id="1685379"/>
    <lineage>
        <taxon>Bacteria</taxon>
        <taxon>Pseudomonadati</taxon>
        <taxon>Pseudomonadota</taxon>
        <taxon>Alphaproteobacteria</taxon>
        <taxon>Rhodobacterales</taxon>
        <taxon>Roseobacteraceae</taxon>
        <taxon>Ruegeria</taxon>
    </lineage>
</organism>
<name>A0A0X3TY89_9RHOB</name>
<dbReference type="STRING" id="1685379.AVO45_06075"/>